<dbReference type="AlphaFoldDB" id="A0A2M7RNR9"/>
<evidence type="ECO:0000313" key="1">
    <source>
        <dbReference type="EMBL" id="PIZ00972.1"/>
    </source>
</evidence>
<protein>
    <recommendedName>
        <fullName evidence="3">Transcriptional regulator, AbiEi antitoxin, Type IV TA system</fullName>
    </recommendedName>
</protein>
<gene>
    <name evidence="1" type="ORF">COY61_01095</name>
</gene>
<evidence type="ECO:0000313" key="2">
    <source>
        <dbReference type="Proteomes" id="UP000229371"/>
    </source>
</evidence>
<reference evidence="2" key="1">
    <citation type="submission" date="2017-09" db="EMBL/GenBank/DDBJ databases">
        <title>Depth-based differentiation of microbial function through sediment-hosted aquifers and enrichment of novel symbionts in the deep terrestrial subsurface.</title>
        <authorList>
            <person name="Probst A.J."/>
            <person name="Ladd B."/>
            <person name="Jarett J.K."/>
            <person name="Geller-Mcgrath D.E."/>
            <person name="Sieber C.M.K."/>
            <person name="Emerson J.B."/>
            <person name="Anantharaman K."/>
            <person name="Thomas B.C."/>
            <person name="Malmstrom R."/>
            <person name="Stieglmeier M."/>
            <person name="Klingl A."/>
            <person name="Woyke T."/>
            <person name="Ryan C.M."/>
            <person name="Banfield J.F."/>
        </authorList>
    </citation>
    <scope>NUCLEOTIDE SEQUENCE [LARGE SCALE GENOMIC DNA]</scope>
</reference>
<name>A0A2M7RNR9_9BACT</name>
<accession>A0A2M7RNR9</accession>
<comment type="caution">
    <text evidence="1">The sequence shown here is derived from an EMBL/GenBank/DDBJ whole genome shotgun (WGS) entry which is preliminary data.</text>
</comment>
<dbReference type="Proteomes" id="UP000229371">
    <property type="component" value="Unassembled WGS sequence"/>
</dbReference>
<proteinExistence type="predicted"/>
<evidence type="ECO:0008006" key="3">
    <source>
        <dbReference type="Google" id="ProtNLM"/>
    </source>
</evidence>
<sequence length="207" mass="24896">MKEEILKKFEELPYFTKANLKLFQNNSDFSFDKNIQNWLKKGLIKKLKNGLYVLGKYFLKEKEPTLYQEFIANKLVFPSYLSGEYVLQKNNILTEAIYSLTSVTIKSTRNYENFLAAFRYYNIKKELFLGFREINFRGNKILMATRAKALFDFIYLKKDNFQEFSQEEIEEMRLNLDEITKKDLKELKKYIDLSKDKKMLNFYENIC</sequence>
<dbReference type="EMBL" id="PFMI01000028">
    <property type="protein sequence ID" value="PIZ00972.1"/>
    <property type="molecule type" value="Genomic_DNA"/>
</dbReference>
<organism evidence="1 2">
    <name type="scientific">bacterium (Candidatus Gribaldobacteria) CG_4_10_14_0_8_um_filter_33_9</name>
    <dbReference type="NCBI Taxonomy" id="2014266"/>
    <lineage>
        <taxon>Bacteria</taxon>
        <taxon>Candidatus Gribaldobacteria</taxon>
    </lineage>
</organism>